<dbReference type="Gene3D" id="3.30.200.20">
    <property type="entry name" value="Phosphorylase Kinase, domain 1"/>
    <property type="match status" value="1"/>
</dbReference>
<evidence type="ECO:0000256" key="8">
    <source>
        <dbReference type="ARBA" id="ARBA00023180"/>
    </source>
</evidence>
<dbReference type="SUPFAM" id="SSF56112">
    <property type="entry name" value="Protein kinase-like (PK-like)"/>
    <property type="match status" value="1"/>
</dbReference>
<dbReference type="InterPro" id="IPR025287">
    <property type="entry name" value="WAK_GUB"/>
</dbReference>
<dbReference type="Gene3D" id="1.10.510.10">
    <property type="entry name" value="Transferase(Phosphotransferase) domain 1"/>
    <property type="match status" value="1"/>
</dbReference>
<comment type="caution">
    <text evidence="16">The sequence shown here is derived from an EMBL/GenBank/DDBJ whole genome shotgun (WGS) entry which is preliminary data.</text>
</comment>
<evidence type="ECO:0000256" key="9">
    <source>
        <dbReference type="ARBA" id="ARBA00047899"/>
    </source>
</evidence>
<evidence type="ECO:0000256" key="14">
    <source>
        <dbReference type="SAM" id="SignalP"/>
    </source>
</evidence>
<protein>
    <recommendedName>
        <fullName evidence="2">non-specific serine/threonine protein kinase</fullName>
        <ecNumber evidence="2">2.7.11.1</ecNumber>
    </recommendedName>
</protein>
<dbReference type="PROSITE" id="PS00108">
    <property type="entry name" value="PROTEIN_KINASE_ST"/>
    <property type="match status" value="1"/>
</dbReference>
<dbReference type="Pfam" id="PF00069">
    <property type="entry name" value="Pkinase"/>
    <property type="match status" value="1"/>
</dbReference>
<evidence type="ECO:0000256" key="10">
    <source>
        <dbReference type="ARBA" id="ARBA00048679"/>
    </source>
</evidence>
<keyword evidence="8" id="KW-0325">Glycoprotein</keyword>
<feature type="signal peptide" evidence="14">
    <location>
        <begin position="1"/>
        <end position="34"/>
    </location>
</feature>
<comment type="subcellular location">
    <subcellularLocation>
        <location evidence="1">Membrane</location>
        <topology evidence="1">Single-pass membrane protein</topology>
    </subcellularLocation>
</comment>
<evidence type="ECO:0000256" key="11">
    <source>
        <dbReference type="PROSITE-ProRule" id="PRU10141"/>
    </source>
</evidence>
<dbReference type="InterPro" id="IPR008271">
    <property type="entry name" value="Ser/Thr_kinase_AS"/>
</dbReference>
<dbReference type="InterPro" id="IPR017441">
    <property type="entry name" value="Protein_kinase_ATP_BS"/>
</dbReference>
<feature type="region of interest" description="Disordered" evidence="12">
    <location>
        <begin position="664"/>
        <end position="688"/>
    </location>
</feature>
<dbReference type="InterPro" id="IPR011009">
    <property type="entry name" value="Kinase-like_dom_sf"/>
</dbReference>
<evidence type="ECO:0000313" key="17">
    <source>
        <dbReference type="Proteomes" id="UP001341840"/>
    </source>
</evidence>
<keyword evidence="7 11" id="KW-0067">ATP-binding</keyword>
<reference evidence="16 17" key="1">
    <citation type="journal article" date="2023" name="Plants (Basel)">
        <title>Bridging the Gap: Combining Genomics and Transcriptomics Approaches to Understand Stylosanthes scabra, an Orphan Legume from the Brazilian Caatinga.</title>
        <authorList>
            <person name="Ferreira-Neto J.R.C."/>
            <person name="da Silva M.D."/>
            <person name="Binneck E."/>
            <person name="de Melo N.F."/>
            <person name="da Silva R.H."/>
            <person name="de Melo A.L.T.M."/>
            <person name="Pandolfi V."/>
            <person name="Bustamante F.O."/>
            <person name="Brasileiro-Vidal A.C."/>
            <person name="Benko-Iseppon A.M."/>
        </authorList>
    </citation>
    <scope>NUCLEOTIDE SEQUENCE [LARGE SCALE GENOMIC DNA]</scope>
    <source>
        <tissue evidence="16">Leaves</tissue>
    </source>
</reference>
<dbReference type="InterPro" id="IPR032872">
    <property type="entry name" value="WAK_assoc_C"/>
</dbReference>
<keyword evidence="13" id="KW-0812">Transmembrane</keyword>
<keyword evidence="5 11" id="KW-0547">Nucleotide-binding</keyword>
<keyword evidence="13" id="KW-0472">Membrane</keyword>
<dbReference type="PROSITE" id="PS50011">
    <property type="entry name" value="PROTEIN_KINASE_DOM"/>
    <property type="match status" value="1"/>
</dbReference>
<name>A0ABU6T5K9_9FABA</name>
<evidence type="ECO:0000256" key="13">
    <source>
        <dbReference type="SAM" id="Phobius"/>
    </source>
</evidence>
<keyword evidence="17" id="KW-1185">Reference proteome</keyword>
<dbReference type="EMBL" id="JASCZI010090648">
    <property type="protein sequence ID" value="MED6144002.1"/>
    <property type="molecule type" value="Genomic_DNA"/>
</dbReference>
<evidence type="ECO:0000256" key="6">
    <source>
        <dbReference type="ARBA" id="ARBA00022777"/>
    </source>
</evidence>
<evidence type="ECO:0000256" key="3">
    <source>
        <dbReference type="ARBA" id="ARBA00022679"/>
    </source>
</evidence>
<keyword evidence="4 14" id="KW-0732">Signal</keyword>
<dbReference type="CDD" id="cd14066">
    <property type="entry name" value="STKc_IRAK"/>
    <property type="match status" value="1"/>
</dbReference>
<dbReference type="Pfam" id="PF13947">
    <property type="entry name" value="GUB_WAK_bind"/>
    <property type="match status" value="1"/>
</dbReference>
<comment type="catalytic activity">
    <reaction evidence="9">
        <text>L-threonyl-[protein] + ATP = O-phospho-L-threonyl-[protein] + ADP + H(+)</text>
        <dbReference type="Rhea" id="RHEA:46608"/>
        <dbReference type="Rhea" id="RHEA-COMP:11060"/>
        <dbReference type="Rhea" id="RHEA-COMP:11605"/>
        <dbReference type="ChEBI" id="CHEBI:15378"/>
        <dbReference type="ChEBI" id="CHEBI:30013"/>
        <dbReference type="ChEBI" id="CHEBI:30616"/>
        <dbReference type="ChEBI" id="CHEBI:61977"/>
        <dbReference type="ChEBI" id="CHEBI:456216"/>
        <dbReference type="EC" id="2.7.11.1"/>
    </reaction>
</comment>
<dbReference type="PROSITE" id="PS00107">
    <property type="entry name" value="PROTEIN_KINASE_ATP"/>
    <property type="match status" value="1"/>
</dbReference>
<proteinExistence type="predicted"/>
<feature type="chain" id="PRO_5046866577" description="non-specific serine/threonine protein kinase" evidence="14">
    <location>
        <begin position="35"/>
        <end position="688"/>
    </location>
</feature>
<dbReference type="InterPro" id="IPR000719">
    <property type="entry name" value="Prot_kinase_dom"/>
</dbReference>
<evidence type="ECO:0000313" key="16">
    <source>
        <dbReference type="EMBL" id="MED6144002.1"/>
    </source>
</evidence>
<feature type="domain" description="Protein kinase" evidence="15">
    <location>
        <begin position="346"/>
        <end position="621"/>
    </location>
</feature>
<evidence type="ECO:0000256" key="1">
    <source>
        <dbReference type="ARBA" id="ARBA00004167"/>
    </source>
</evidence>
<keyword evidence="13" id="KW-1133">Transmembrane helix</keyword>
<dbReference type="SMART" id="SM00220">
    <property type="entry name" value="S_TKc"/>
    <property type="match status" value="1"/>
</dbReference>
<feature type="binding site" evidence="11">
    <location>
        <position position="374"/>
    </location>
    <ligand>
        <name>ATP</name>
        <dbReference type="ChEBI" id="CHEBI:30616"/>
    </ligand>
</feature>
<evidence type="ECO:0000256" key="7">
    <source>
        <dbReference type="ARBA" id="ARBA00022840"/>
    </source>
</evidence>
<keyword evidence="3" id="KW-0808">Transferase</keyword>
<gene>
    <name evidence="16" type="ORF">PIB30_011245</name>
</gene>
<dbReference type="EC" id="2.7.11.1" evidence="2"/>
<evidence type="ECO:0000256" key="5">
    <source>
        <dbReference type="ARBA" id="ARBA00022741"/>
    </source>
</evidence>
<sequence length="688" mass="76984">MAPSLTGHHLLEASQMKQTTLILFFSLLTRITLCSVNPKYAACEPKTCGGGGNNHQEISFPFYIVSKQSSYCGLPNFGLTCSSNGFPILNTSETLYTVQNIFYNNQSLRVSIPALSEPRNTECIPQVRNISGNSKRFSVAPKQKQVLLFYGCKNMPNHSIGWWCSSSTENNRRRRSVVAIYGDDVENLKLAEENYCSINTRVSVTMVEDEKGGIEEGLRRGFLMKWTAKNCSECSMSGGRCGFDEENYAFRCYCRDRIDSENCYPQPGLSKRGKVGIALGVVLSSILLVGLLLLFYKRRRSSSRDQFQTRNTSAEHSPDPDVESGSMYFGIPLFSYKELEEATSRFDLNKQIGDGGFGTVYYGKLHDGREVAVKRLYEHNYRRVEQFMNEVQILTRLRHKNLVSLYGCTSRKSRELLLVYEYIPNGTVASHLHGELAKPGLLPWSKRIKIAVETASALAYLHATDIIHRDVKTNNILLDDSYSVKVADFGLSRLFPNDVTHVSTAPQGTPGYVDPEYYQCYQLTSKSDVYSFGVVLMELISSKPAVDMNRDKDEINLSSLAIKKIQESALVEIVDPSLGFDSDNEVKRTVVYVAELAFQCLQRDKDLRPSMDKVLEVLKRIESGKKDDDDAEHLEVVDVDHGVGVSPSNVNSAEWDQIGLVKNVKPPSSPVTVTDSWESKSTTPNVSG</sequence>
<dbReference type="Pfam" id="PF14380">
    <property type="entry name" value="WAK_assoc"/>
    <property type="match status" value="1"/>
</dbReference>
<organism evidence="16 17">
    <name type="scientific">Stylosanthes scabra</name>
    <dbReference type="NCBI Taxonomy" id="79078"/>
    <lineage>
        <taxon>Eukaryota</taxon>
        <taxon>Viridiplantae</taxon>
        <taxon>Streptophyta</taxon>
        <taxon>Embryophyta</taxon>
        <taxon>Tracheophyta</taxon>
        <taxon>Spermatophyta</taxon>
        <taxon>Magnoliopsida</taxon>
        <taxon>eudicotyledons</taxon>
        <taxon>Gunneridae</taxon>
        <taxon>Pentapetalae</taxon>
        <taxon>rosids</taxon>
        <taxon>fabids</taxon>
        <taxon>Fabales</taxon>
        <taxon>Fabaceae</taxon>
        <taxon>Papilionoideae</taxon>
        <taxon>50 kb inversion clade</taxon>
        <taxon>dalbergioids sensu lato</taxon>
        <taxon>Dalbergieae</taxon>
        <taxon>Pterocarpus clade</taxon>
        <taxon>Stylosanthes</taxon>
    </lineage>
</organism>
<keyword evidence="6" id="KW-0418">Kinase</keyword>
<evidence type="ECO:0000256" key="12">
    <source>
        <dbReference type="SAM" id="MobiDB-lite"/>
    </source>
</evidence>
<evidence type="ECO:0000259" key="15">
    <source>
        <dbReference type="PROSITE" id="PS50011"/>
    </source>
</evidence>
<feature type="transmembrane region" description="Helical" evidence="13">
    <location>
        <begin position="275"/>
        <end position="296"/>
    </location>
</feature>
<evidence type="ECO:0000256" key="2">
    <source>
        <dbReference type="ARBA" id="ARBA00012513"/>
    </source>
</evidence>
<dbReference type="Proteomes" id="UP001341840">
    <property type="component" value="Unassembled WGS sequence"/>
</dbReference>
<evidence type="ECO:0000256" key="4">
    <source>
        <dbReference type="ARBA" id="ARBA00022729"/>
    </source>
</evidence>
<comment type="catalytic activity">
    <reaction evidence="10">
        <text>L-seryl-[protein] + ATP = O-phospho-L-seryl-[protein] + ADP + H(+)</text>
        <dbReference type="Rhea" id="RHEA:17989"/>
        <dbReference type="Rhea" id="RHEA-COMP:9863"/>
        <dbReference type="Rhea" id="RHEA-COMP:11604"/>
        <dbReference type="ChEBI" id="CHEBI:15378"/>
        <dbReference type="ChEBI" id="CHEBI:29999"/>
        <dbReference type="ChEBI" id="CHEBI:30616"/>
        <dbReference type="ChEBI" id="CHEBI:83421"/>
        <dbReference type="ChEBI" id="CHEBI:456216"/>
        <dbReference type="EC" id="2.7.11.1"/>
    </reaction>
</comment>
<dbReference type="PANTHER" id="PTHR46008:SF2">
    <property type="entry name" value="LEAF RUST 10 DISEASE-RESISTANCE LOCUS RECEPTOR-LIKE PROTEIN KINASE-LIKE 1.4"/>
    <property type="match status" value="1"/>
</dbReference>
<feature type="compositionally biased region" description="Polar residues" evidence="12">
    <location>
        <begin position="670"/>
        <end position="688"/>
    </location>
</feature>
<accession>A0ABU6T5K9</accession>
<dbReference type="PANTHER" id="PTHR46008">
    <property type="entry name" value="LEAF RUST 10 DISEASE-RESISTANCE LOCUS RECEPTOR-LIKE PROTEIN KINASE-LIKE 1.4"/>
    <property type="match status" value="1"/>
</dbReference>